<dbReference type="RefSeq" id="WP_307402054.1">
    <property type="nucleotide sequence ID" value="NZ_JAUSUX010000011.1"/>
</dbReference>
<reference evidence="2 3" key="1">
    <citation type="submission" date="2023-07" db="EMBL/GenBank/DDBJ databases">
        <title>Genomic Encyclopedia of Type Strains, Phase IV (KMG-IV): sequencing the most valuable type-strain genomes for metagenomic binning, comparative biology and taxonomic classification.</title>
        <authorList>
            <person name="Goeker M."/>
        </authorList>
    </citation>
    <scope>NUCLEOTIDE SEQUENCE [LARGE SCALE GENOMIC DNA]</scope>
    <source>
        <strain evidence="2 3">DSM 12396</strain>
    </source>
</reference>
<name>A0ABU0B1M9_9FIRM</name>
<feature type="domain" description="Chemoreceptor zinc-binding" evidence="1">
    <location>
        <begin position="11"/>
        <end position="53"/>
    </location>
</feature>
<dbReference type="Proteomes" id="UP001225644">
    <property type="component" value="Unassembled WGS sequence"/>
</dbReference>
<comment type="caution">
    <text evidence="2">The sequence shown here is derived from an EMBL/GenBank/DDBJ whole genome shotgun (WGS) entry which is preliminary data.</text>
</comment>
<dbReference type="Pfam" id="PF13682">
    <property type="entry name" value="CZB"/>
    <property type="match status" value="1"/>
</dbReference>
<gene>
    <name evidence="2" type="ORF">J2Z49_001739</name>
</gene>
<evidence type="ECO:0000313" key="2">
    <source>
        <dbReference type="EMBL" id="MDQ0286625.1"/>
    </source>
</evidence>
<protein>
    <submittedName>
        <fullName evidence="2">Methyl-accepting chemotaxis protein</fullName>
    </submittedName>
</protein>
<dbReference type="EMBL" id="JAUSUX010000011">
    <property type="protein sequence ID" value="MDQ0286625.1"/>
    <property type="molecule type" value="Genomic_DNA"/>
</dbReference>
<sequence>MAKVGTGEKLSDHTGCAFGRWYVGEGGRQFGHLPSWRAIDEPHRLVHVVGATLVREARAETAEELAQASLELLRCFVALKKEIAKITKG</sequence>
<evidence type="ECO:0000313" key="3">
    <source>
        <dbReference type="Proteomes" id="UP001225644"/>
    </source>
</evidence>
<proteinExistence type="predicted"/>
<keyword evidence="3" id="KW-1185">Reference proteome</keyword>
<accession>A0ABU0B1M9</accession>
<dbReference type="InterPro" id="IPR025991">
    <property type="entry name" value="Chemoreceptor_zinc-bind_dom"/>
</dbReference>
<dbReference type="Gene3D" id="1.20.120.30">
    <property type="entry name" value="Aspartate receptor, ligand-binding domain"/>
    <property type="match status" value="1"/>
</dbReference>
<organism evidence="2 3">
    <name type="scientific">Desulfofundulus luciae</name>
    <dbReference type="NCBI Taxonomy" id="74702"/>
    <lineage>
        <taxon>Bacteria</taxon>
        <taxon>Bacillati</taxon>
        <taxon>Bacillota</taxon>
        <taxon>Clostridia</taxon>
        <taxon>Eubacteriales</taxon>
        <taxon>Peptococcaceae</taxon>
        <taxon>Desulfofundulus</taxon>
    </lineage>
</organism>
<evidence type="ECO:0000259" key="1">
    <source>
        <dbReference type="Pfam" id="PF13682"/>
    </source>
</evidence>